<organism evidence="2 3">
    <name type="scientific">Agathobaculum faecis</name>
    <dbReference type="NCBI Taxonomy" id="2763013"/>
    <lineage>
        <taxon>Bacteria</taxon>
        <taxon>Bacillati</taxon>
        <taxon>Bacillota</taxon>
        <taxon>Clostridia</taxon>
        <taxon>Eubacteriales</taxon>
        <taxon>Butyricicoccaceae</taxon>
        <taxon>Agathobaculum</taxon>
    </lineage>
</organism>
<evidence type="ECO:0000256" key="1">
    <source>
        <dbReference type="SAM" id="Phobius"/>
    </source>
</evidence>
<gene>
    <name evidence="2" type="ORF">H8S45_14605</name>
</gene>
<keyword evidence="1" id="KW-0812">Transmembrane</keyword>
<dbReference type="AlphaFoldDB" id="A0A923LWH6"/>
<comment type="caution">
    <text evidence="2">The sequence shown here is derived from an EMBL/GenBank/DDBJ whole genome shotgun (WGS) entry which is preliminary data.</text>
</comment>
<reference evidence="2" key="1">
    <citation type="submission" date="2020-08" db="EMBL/GenBank/DDBJ databases">
        <title>Genome public.</title>
        <authorList>
            <person name="Liu C."/>
            <person name="Sun Q."/>
        </authorList>
    </citation>
    <scope>NUCLEOTIDE SEQUENCE</scope>
    <source>
        <strain evidence="2">NSJ-28</strain>
    </source>
</reference>
<sequence length="115" mass="13367">MKMNSNKRSLLEKETYRNYMLLMFRYGLREIWTDQHRLKLLVLYLLAALTFSIVRPWDIAYSGPDMFDAISRIAFSLCFPILVFGGLAVLIIWAGTPSKAKSIQNTLHWAGQPRR</sequence>
<proteinExistence type="predicted"/>
<dbReference type="RefSeq" id="WP_054328328.1">
    <property type="nucleotide sequence ID" value="NZ_JACOPL010000023.1"/>
</dbReference>
<dbReference type="EMBL" id="JACOPL010000023">
    <property type="protein sequence ID" value="MBC5726680.1"/>
    <property type="molecule type" value="Genomic_DNA"/>
</dbReference>
<keyword evidence="1" id="KW-1133">Transmembrane helix</keyword>
<accession>A0A923LWH6</accession>
<name>A0A923LWH6_9FIRM</name>
<keyword evidence="3" id="KW-1185">Reference proteome</keyword>
<keyword evidence="1" id="KW-0472">Membrane</keyword>
<feature type="transmembrane region" description="Helical" evidence="1">
    <location>
        <begin position="72"/>
        <end position="94"/>
    </location>
</feature>
<protein>
    <submittedName>
        <fullName evidence="2">Uncharacterized protein</fullName>
    </submittedName>
</protein>
<dbReference type="Proteomes" id="UP000606499">
    <property type="component" value="Unassembled WGS sequence"/>
</dbReference>
<evidence type="ECO:0000313" key="2">
    <source>
        <dbReference type="EMBL" id="MBC5726680.1"/>
    </source>
</evidence>
<evidence type="ECO:0000313" key="3">
    <source>
        <dbReference type="Proteomes" id="UP000606499"/>
    </source>
</evidence>